<evidence type="ECO:0000313" key="8">
    <source>
        <dbReference type="EMBL" id="KAJ8049969.1"/>
    </source>
</evidence>
<feature type="compositionally biased region" description="Acidic residues" evidence="6">
    <location>
        <begin position="299"/>
        <end position="309"/>
    </location>
</feature>
<dbReference type="PANTHER" id="PTHR31751">
    <property type="entry name" value="SI:CH211-108C17.2-RELATED-RELATED"/>
    <property type="match status" value="1"/>
</dbReference>
<reference evidence="8" key="1">
    <citation type="submission" date="2021-10" db="EMBL/GenBank/DDBJ databases">
        <title>Tropical sea cucumber genome reveals ecological adaptation and Cuvierian tubules defense mechanism.</title>
        <authorList>
            <person name="Chen T."/>
        </authorList>
    </citation>
    <scope>NUCLEOTIDE SEQUENCE</scope>
    <source>
        <strain evidence="8">Nanhai2018</strain>
        <tissue evidence="8">Muscle</tissue>
    </source>
</reference>
<feature type="region of interest" description="Disordered" evidence="6">
    <location>
        <begin position="273"/>
        <end position="321"/>
    </location>
</feature>
<evidence type="ECO:0000256" key="5">
    <source>
        <dbReference type="PROSITE-ProRule" id="PRU00309"/>
    </source>
</evidence>
<dbReference type="PANTHER" id="PTHR31751:SF42">
    <property type="entry name" value="PROTEIN CBG10204"/>
    <property type="match status" value="1"/>
</dbReference>
<feature type="region of interest" description="Disordered" evidence="6">
    <location>
        <begin position="154"/>
        <end position="192"/>
    </location>
</feature>
<evidence type="ECO:0000259" key="7">
    <source>
        <dbReference type="PROSITE" id="PS50950"/>
    </source>
</evidence>
<evidence type="ECO:0000256" key="2">
    <source>
        <dbReference type="ARBA" id="ARBA00022771"/>
    </source>
</evidence>
<comment type="caution">
    <text evidence="8">The sequence shown here is derived from an EMBL/GenBank/DDBJ whole genome shotgun (WGS) entry which is preliminary data.</text>
</comment>
<gene>
    <name evidence="8" type="ORF">HOLleu_02957</name>
</gene>
<protein>
    <recommendedName>
        <fullName evidence="7">THAP-type domain-containing protein</fullName>
    </recommendedName>
</protein>
<dbReference type="EMBL" id="JAIZAY010000001">
    <property type="protein sequence ID" value="KAJ8049969.1"/>
    <property type="molecule type" value="Genomic_DNA"/>
</dbReference>
<dbReference type="SMART" id="SM00980">
    <property type="entry name" value="THAP"/>
    <property type="match status" value="1"/>
</dbReference>
<dbReference type="SUPFAM" id="SSF57716">
    <property type="entry name" value="Glucocorticoid receptor-like (DNA-binding domain)"/>
    <property type="match status" value="1"/>
</dbReference>
<name>A0A9Q1CT35_HOLLE</name>
<organism evidence="8 9">
    <name type="scientific">Holothuria leucospilota</name>
    <name type="common">Black long sea cucumber</name>
    <name type="synonym">Mertensiothuria leucospilota</name>
    <dbReference type="NCBI Taxonomy" id="206669"/>
    <lineage>
        <taxon>Eukaryota</taxon>
        <taxon>Metazoa</taxon>
        <taxon>Echinodermata</taxon>
        <taxon>Eleutherozoa</taxon>
        <taxon>Echinozoa</taxon>
        <taxon>Holothuroidea</taxon>
        <taxon>Aspidochirotacea</taxon>
        <taxon>Aspidochirotida</taxon>
        <taxon>Holothuriidae</taxon>
        <taxon>Holothuria</taxon>
    </lineage>
</organism>
<dbReference type="Pfam" id="PF05485">
    <property type="entry name" value="THAP"/>
    <property type="match status" value="1"/>
</dbReference>
<dbReference type="PROSITE" id="PS50950">
    <property type="entry name" value="ZF_THAP"/>
    <property type="match status" value="1"/>
</dbReference>
<evidence type="ECO:0000256" key="3">
    <source>
        <dbReference type="ARBA" id="ARBA00022833"/>
    </source>
</evidence>
<evidence type="ECO:0000256" key="1">
    <source>
        <dbReference type="ARBA" id="ARBA00022723"/>
    </source>
</evidence>
<dbReference type="OrthoDB" id="5876583at2759"/>
<sequence>MPECQAYGCVNRRGEEGAGKGKRYFVIPDGKKNPEKRELSQRWLNNIGTGHSVEKFTFGKHKVVCEDHFRPECFEEDIRARLMGETPRKILKPDAVPEIFVRVLKRSFKKDVASLLEPPKEWMDRPTPSTSSMPPPSKMKITEQSILSRQMIPDVPSLLEPPKERSDRPTPSTSLMPPPSKRKSTEQSVLSHQMMPTHITSTSCEVGTQTDRSLQCLLDAEVQTSGPDVMVNIEALKKDHTYAEPSLLVRESVPQVVPSPPDIESTDTTIFDMPSTSGCEHEVGYTDDVKDPTYVPDYHDDDDDDEESDNMTQEFPEESPFPKRVVDDDKFIVFGSCLDKLFYKIKCEECYCNVETIRKGVVGTGLFVTMTCISGHERQYLVPEVNSAWVKDQSLLISSLKGKSLSIVGDGRCDSPGYSAKYCSYTLMDIETEKVVDFELVQVSETGSSVKMEAVGFDRCFSRVLNDHKLETEKFASDRHVSIRKLMKDNYKGVKHNFDVFHLAKNISSKLRKIAKKKGNEDIECWIKSINNHVRWCSRNCGKDPSKLIEMWMSLSHHITGNHSWHDDERFVTFKECSHQPIDPEINRRKKWLVEGSAAHSALNKIILNKRLLNDLKYIAEFMHTGALEVYHNVVLKYAPKRLEFDFP</sequence>
<feature type="domain" description="THAP-type" evidence="7">
    <location>
        <begin position="1"/>
        <end position="100"/>
    </location>
</feature>
<dbReference type="InterPro" id="IPR006612">
    <property type="entry name" value="THAP_Znf"/>
</dbReference>
<dbReference type="GO" id="GO:0003677">
    <property type="term" value="F:DNA binding"/>
    <property type="evidence" value="ECO:0007669"/>
    <property type="project" value="UniProtKB-UniRule"/>
</dbReference>
<dbReference type="AlphaFoldDB" id="A0A9Q1CT35"/>
<accession>A0A9Q1CT35</accession>
<keyword evidence="1" id="KW-0479">Metal-binding</keyword>
<dbReference type="GO" id="GO:0008270">
    <property type="term" value="F:zinc ion binding"/>
    <property type="evidence" value="ECO:0007669"/>
    <property type="project" value="UniProtKB-KW"/>
</dbReference>
<keyword evidence="4 5" id="KW-0238">DNA-binding</keyword>
<feature type="compositionally biased region" description="Basic and acidic residues" evidence="6">
    <location>
        <begin position="279"/>
        <end position="291"/>
    </location>
</feature>
<evidence type="ECO:0000256" key="4">
    <source>
        <dbReference type="ARBA" id="ARBA00023125"/>
    </source>
</evidence>
<dbReference type="Proteomes" id="UP001152320">
    <property type="component" value="Chromosome 1"/>
</dbReference>
<keyword evidence="9" id="KW-1185">Reference proteome</keyword>
<evidence type="ECO:0000313" key="9">
    <source>
        <dbReference type="Proteomes" id="UP001152320"/>
    </source>
</evidence>
<feature type="region of interest" description="Disordered" evidence="6">
    <location>
        <begin position="119"/>
        <end position="138"/>
    </location>
</feature>
<proteinExistence type="predicted"/>
<keyword evidence="2 5" id="KW-0863">Zinc-finger</keyword>
<evidence type="ECO:0000256" key="6">
    <source>
        <dbReference type="SAM" id="MobiDB-lite"/>
    </source>
</evidence>
<keyword evidence="3" id="KW-0862">Zinc</keyword>
<dbReference type="SMART" id="SM00692">
    <property type="entry name" value="DM3"/>
    <property type="match status" value="1"/>
</dbReference>